<dbReference type="InterPro" id="IPR048280">
    <property type="entry name" value="COX6B-like"/>
</dbReference>
<gene>
    <name evidence="6" type="ORF">FA15DRAFT_623934</name>
</gene>
<sequence>MGWFSSSKKPEEENTTTRQNRQQCWTARDAYFTCLDDRNVVKAGEEGNACSTEKKAYEANCAKSWIEYFNQRRVIADAQKDRLARAAAQHEEWKAKSGKS</sequence>
<evidence type="ECO:0000256" key="3">
    <source>
        <dbReference type="ARBA" id="ARBA00023128"/>
    </source>
</evidence>
<dbReference type="GO" id="GO:0005739">
    <property type="term" value="C:mitochondrion"/>
    <property type="evidence" value="ECO:0007669"/>
    <property type="project" value="UniProtKB-SubCell"/>
</dbReference>
<evidence type="ECO:0000313" key="7">
    <source>
        <dbReference type="Proteomes" id="UP000307440"/>
    </source>
</evidence>
<evidence type="ECO:0000256" key="4">
    <source>
        <dbReference type="ARBA" id="ARBA00023157"/>
    </source>
</evidence>
<dbReference type="Pfam" id="PF02297">
    <property type="entry name" value="COX6B"/>
    <property type="match status" value="1"/>
</dbReference>
<dbReference type="PANTHER" id="PTHR47677:SF1">
    <property type="entry name" value="CYTOCHROME C OXIDASE ASSEMBLY FACTOR 6"/>
    <property type="match status" value="1"/>
</dbReference>
<dbReference type="AlphaFoldDB" id="A0A5C3KM59"/>
<feature type="region of interest" description="Disordered" evidence="5">
    <location>
        <begin position="1"/>
        <end position="22"/>
    </location>
</feature>
<dbReference type="EMBL" id="ML210267">
    <property type="protein sequence ID" value="TFK21481.1"/>
    <property type="molecule type" value="Genomic_DNA"/>
</dbReference>
<dbReference type="Proteomes" id="UP000307440">
    <property type="component" value="Unassembled WGS sequence"/>
</dbReference>
<accession>A0A5C3KM59</accession>
<protein>
    <submittedName>
        <fullName evidence="6">Uncharacterized protein</fullName>
    </submittedName>
</protein>
<dbReference type="Gene3D" id="1.10.10.140">
    <property type="entry name" value="Cytochrome c oxidase, subunit VIb"/>
    <property type="match status" value="1"/>
</dbReference>
<evidence type="ECO:0000313" key="6">
    <source>
        <dbReference type="EMBL" id="TFK21481.1"/>
    </source>
</evidence>
<dbReference type="OrthoDB" id="5545577at2759"/>
<comment type="subcellular location">
    <subcellularLocation>
        <location evidence="1">Mitochondrion</location>
    </subcellularLocation>
</comment>
<dbReference type="PROSITE" id="PS51808">
    <property type="entry name" value="CHCH"/>
    <property type="match status" value="1"/>
</dbReference>
<name>A0A5C3KM59_COPMA</name>
<comment type="similarity">
    <text evidence="2">Belongs to the cytochrome c oxidase subunit 6B family.</text>
</comment>
<evidence type="ECO:0000256" key="2">
    <source>
        <dbReference type="ARBA" id="ARBA00006425"/>
    </source>
</evidence>
<dbReference type="InterPro" id="IPR048281">
    <property type="entry name" value="COA6_fun"/>
</dbReference>
<dbReference type="InterPro" id="IPR036549">
    <property type="entry name" value="CX6/COA6-like_sf"/>
</dbReference>
<organism evidence="6 7">
    <name type="scientific">Coprinopsis marcescibilis</name>
    <name type="common">Agaric fungus</name>
    <name type="synonym">Psathyrella marcescibilis</name>
    <dbReference type="NCBI Taxonomy" id="230819"/>
    <lineage>
        <taxon>Eukaryota</taxon>
        <taxon>Fungi</taxon>
        <taxon>Dikarya</taxon>
        <taxon>Basidiomycota</taxon>
        <taxon>Agaricomycotina</taxon>
        <taxon>Agaricomycetes</taxon>
        <taxon>Agaricomycetidae</taxon>
        <taxon>Agaricales</taxon>
        <taxon>Agaricineae</taxon>
        <taxon>Psathyrellaceae</taxon>
        <taxon>Coprinopsis</taxon>
    </lineage>
</organism>
<proteinExistence type="inferred from homology"/>
<keyword evidence="3" id="KW-0496">Mitochondrion</keyword>
<evidence type="ECO:0000256" key="5">
    <source>
        <dbReference type="SAM" id="MobiDB-lite"/>
    </source>
</evidence>
<dbReference type="SUPFAM" id="SSF47694">
    <property type="entry name" value="Cytochrome c oxidase subunit h"/>
    <property type="match status" value="1"/>
</dbReference>
<evidence type="ECO:0000256" key="1">
    <source>
        <dbReference type="ARBA" id="ARBA00004173"/>
    </source>
</evidence>
<dbReference type="STRING" id="230819.A0A5C3KM59"/>
<keyword evidence="4" id="KW-1015">Disulfide bond</keyword>
<reference evidence="6 7" key="1">
    <citation type="journal article" date="2019" name="Nat. Ecol. Evol.">
        <title>Megaphylogeny resolves global patterns of mushroom evolution.</title>
        <authorList>
            <person name="Varga T."/>
            <person name="Krizsan K."/>
            <person name="Foldi C."/>
            <person name="Dima B."/>
            <person name="Sanchez-Garcia M."/>
            <person name="Sanchez-Ramirez S."/>
            <person name="Szollosi G.J."/>
            <person name="Szarkandi J.G."/>
            <person name="Papp V."/>
            <person name="Albert L."/>
            <person name="Andreopoulos W."/>
            <person name="Angelini C."/>
            <person name="Antonin V."/>
            <person name="Barry K.W."/>
            <person name="Bougher N.L."/>
            <person name="Buchanan P."/>
            <person name="Buyck B."/>
            <person name="Bense V."/>
            <person name="Catcheside P."/>
            <person name="Chovatia M."/>
            <person name="Cooper J."/>
            <person name="Damon W."/>
            <person name="Desjardin D."/>
            <person name="Finy P."/>
            <person name="Geml J."/>
            <person name="Haridas S."/>
            <person name="Hughes K."/>
            <person name="Justo A."/>
            <person name="Karasinski D."/>
            <person name="Kautmanova I."/>
            <person name="Kiss B."/>
            <person name="Kocsube S."/>
            <person name="Kotiranta H."/>
            <person name="LaButti K.M."/>
            <person name="Lechner B.E."/>
            <person name="Liimatainen K."/>
            <person name="Lipzen A."/>
            <person name="Lukacs Z."/>
            <person name="Mihaltcheva S."/>
            <person name="Morgado L.N."/>
            <person name="Niskanen T."/>
            <person name="Noordeloos M.E."/>
            <person name="Ohm R.A."/>
            <person name="Ortiz-Santana B."/>
            <person name="Ovrebo C."/>
            <person name="Racz N."/>
            <person name="Riley R."/>
            <person name="Savchenko A."/>
            <person name="Shiryaev A."/>
            <person name="Soop K."/>
            <person name="Spirin V."/>
            <person name="Szebenyi C."/>
            <person name="Tomsovsky M."/>
            <person name="Tulloss R.E."/>
            <person name="Uehling J."/>
            <person name="Grigoriev I.V."/>
            <person name="Vagvolgyi C."/>
            <person name="Papp T."/>
            <person name="Martin F.M."/>
            <person name="Miettinen O."/>
            <person name="Hibbett D.S."/>
            <person name="Nagy L.G."/>
        </authorList>
    </citation>
    <scope>NUCLEOTIDE SEQUENCE [LARGE SCALE GENOMIC DNA]</scope>
    <source>
        <strain evidence="6 7">CBS 121175</strain>
    </source>
</reference>
<dbReference type="PANTHER" id="PTHR47677">
    <property type="entry name" value="CYTOCHROME C OXIDASE ASSEMBLY FACTOR 6"/>
    <property type="match status" value="1"/>
</dbReference>
<keyword evidence="7" id="KW-1185">Reference proteome</keyword>